<dbReference type="CDD" id="cd00761">
    <property type="entry name" value="Glyco_tranf_GTA_type"/>
    <property type="match status" value="1"/>
</dbReference>
<sequence length="176" mass="20030">IGGAIILSVIYIIFSPPLYTSSSSFMIGRLESLFADRYLRISMEEEITNHLYLIKTGPVVQKAAYAFTPEEIEKMEFDSATQVLSRIKSDLNSGRINIGVEGESRIIKNIDDDRIRYLRHERNKGGSAARNTGIMKARGKYIALFDSDDVWVKEKLERQIDVIENSKLYPGVVYFL</sequence>
<dbReference type="SUPFAM" id="SSF53448">
    <property type="entry name" value="Nucleotide-diphospho-sugar transferases"/>
    <property type="match status" value="1"/>
</dbReference>
<organism evidence="2">
    <name type="scientific">marine sediment metagenome</name>
    <dbReference type="NCBI Taxonomy" id="412755"/>
    <lineage>
        <taxon>unclassified sequences</taxon>
        <taxon>metagenomes</taxon>
        <taxon>ecological metagenomes</taxon>
    </lineage>
</organism>
<feature type="non-terminal residue" evidence="2">
    <location>
        <position position="1"/>
    </location>
</feature>
<reference evidence="2" key="1">
    <citation type="journal article" date="2014" name="Front. Microbiol.">
        <title>High frequency of phylogenetically diverse reductive dehalogenase-homologous genes in deep subseafloor sedimentary metagenomes.</title>
        <authorList>
            <person name="Kawai M."/>
            <person name="Futagami T."/>
            <person name="Toyoda A."/>
            <person name="Takaki Y."/>
            <person name="Nishi S."/>
            <person name="Hori S."/>
            <person name="Arai W."/>
            <person name="Tsubouchi T."/>
            <person name="Morono Y."/>
            <person name="Uchiyama I."/>
            <person name="Ito T."/>
            <person name="Fujiyama A."/>
            <person name="Inagaki F."/>
            <person name="Takami H."/>
        </authorList>
    </citation>
    <scope>NUCLEOTIDE SEQUENCE</scope>
    <source>
        <strain evidence="2">Expedition CK06-06</strain>
    </source>
</reference>
<proteinExistence type="predicted"/>
<dbReference type="InterPro" id="IPR001173">
    <property type="entry name" value="Glyco_trans_2-like"/>
</dbReference>
<dbReference type="Gene3D" id="3.90.550.10">
    <property type="entry name" value="Spore Coat Polysaccharide Biosynthesis Protein SpsA, Chain A"/>
    <property type="match status" value="1"/>
</dbReference>
<protein>
    <recommendedName>
        <fullName evidence="1">Glycosyltransferase 2-like domain-containing protein</fullName>
    </recommendedName>
</protein>
<evidence type="ECO:0000259" key="1">
    <source>
        <dbReference type="Pfam" id="PF00535"/>
    </source>
</evidence>
<dbReference type="AlphaFoldDB" id="X1JS57"/>
<feature type="domain" description="Glycosyltransferase 2-like" evidence="1">
    <location>
        <begin position="106"/>
        <end position="165"/>
    </location>
</feature>
<dbReference type="InterPro" id="IPR029044">
    <property type="entry name" value="Nucleotide-diphossugar_trans"/>
</dbReference>
<dbReference type="Pfam" id="PF00535">
    <property type="entry name" value="Glycos_transf_2"/>
    <property type="match status" value="1"/>
</dbReference>
<gene>
    <name evidence="2" type="ORF">S03H2_61126</name>
</gene>
<evidence type="ECO:0000313" key="2">
    <source>
        <dbReference type="EMBL" id="GAH81104.1"/>
    </source>
</evidence>
<dbReference type="EMBL" id="BARU01039438">
    <property type="protein sequence ID" value="GAH81104.1"/>
    <property type="molecule type" value="Genomic_DNA"/>
</dbReference>
<accession>X1JS57</accession>
<comment type="caution">
    <text evidence="2">The sequence shown here is derived from an EMBL/GenBank/DDBJ whole genome shotgun (WGS) entry which is preliminary data.</text>
</comment>
<name>X1JS57_9ZZZZ</name>